<accession>A0AAP2YYP9</accession>
<dbReference type="RefSeq" id="WP_338003023.1">
    <property type="nucleotide sequence ID" value="NZ_JAOPKA010000003.1"/>
</dbReference>
<sequence length="263" mass="28268">MLEIARYEAERRLKGTVALAVGLGILSLFFIAFFPSFADIDMDSYMEAFPPAAQEAFGIASLDTIEGFLAVEIYNFVWLLLLGLYVAYVAAGTIAEDVERDRMDMLLSLPVSRTRVLTEKFAALFVPIGVLNVVVPIAVYAGVLAIGESVDPVDLVMVHLLSIPYLLACAAIGLVLSTVVDRADVAKRIAIAAVFVLFLIDSISASTEGLEWVGNVSPTAYYDPTAVLVESSYDLTGAAVLLAATVALVIVSQYQFRRSDIGT</sequence>
<keyword evidence="1" id="KW-1133">Transmembrane helix</keyword>
<evidence type="ECO:0000313" key="2">
    <source>
        <dbReference type="EMBL" id="MCU4741194.1"/>
    </source>
</evidence>
<comment type="caution">
    <text evidence="2">The sequence shown here is derived from an EMBL/GenBank/DDBJ whole genome shotgun (WGS) entry which is preliminary data.</text>
</comment>
<feature type="transmembrane region" description="Helical" evidence="1">
    <location>
        <begin position="155"/>
        <end position="177"/>
    </location>
</feature>
<keyword evidence="1" id="KW-0472">Membrane</keyword>
<dbReference type="Proteomes" id="UP001321018">
    <property type="component" value="Unassembled WGS sequence"/>
</dbReference>
<dbReference type="Pfam" id="PF12679">
    <property type="entry name" value="ABC2_membrane_2"/>
    <property type="match status" value="1"/>
</dbReference>
<dbReference type="GO" id="GO:0005886">
    <property type="term" value="C:plasma membrane"/>
    <property type="evidence" value="ECO:0007669"/>
    <property type="project" value="UniProtKB-SubCell"/>
</dbReference>
<reference evidence="2" key="1">
    <citation type="submission" date="2022-09" db="EMBL/GenBank/DDBJ databases">
        <title>Enrichment on poylsaccharides allowed isolation of novel metabolic and taxonomic groups of Haloarchaea.</title>
        <authorList>
            <person name="Sorokin D.Y."/>
            <person name="Elcheninov A.G."/>
            <person name="Khizhniak T.V."/>
            <person name="Kolganova T.V."/>
            <person name="Kublanov I.V."/>
        </authorList>
    </citation>
    <scope>NUCLEOTIDE SEQUENCE</scope>
    <source>
        <strain evidence="2">AArc-xg1-1</strain>
    </source>
</reference>
<dbReference type="EMBL" id="JAOPKA010000003">
    <property type="protein sequence ID" value="MCU4741194.1"/>
    <property type="molecule type" value="Genomic_DNA"/>
</dbReference>
<proteinExistence type="predicted"/>
<organism evidence="2 3">
    <name type="scientific">Natronoglomus mannanivorans</name>
    <dbReference type="NCBI Taxonomy" id="2979990"/>
    <lineage>
        <taxon>Archaea</taxon>
        <taxon>Methanobacteriati</taxon>
        <taxon>Methanobacteriota</taxon>
        <taxon>Stenosarchaea group</taxon>
        <taxon>Halobacteria</taxon>
        <taxon>Halobacteriales</taxon>
        <taxon>Natrialbaceae</taxon>
        <taxon>Natronoglomus</taxon>
    </lineage>
</organism>
<name>A0AAP2YYP9_9EURY</name>
<feature type="transmembrane region" description="Helical" evidence="1">
    <location>
        <begin position="16"/>
        <end position="38"/>
    </location>
</feature>
<protein>
    <submittedName>
        <fullName evidence="2">ABC transporter permease</fullName>
    </submittedName>
</protein>
<feature type="transmembrane region" description="Helical" evidence="1">
    <location>
        <begin position="76"/>
        <end position="95"/>
    </location>
</feature>
<feature type="transmembrane region" description="Helical" evidence="1">
    <location>
        <begin position="121"/>
        <end position="143"/>
    </location>
</feature>
<keyword evidence="1" id="KW-0812">Transmembrane</keyword>
<dbReference type="GO" id="GO:0140359">
    <property type="term" value="F:ABC-type transporter activity"/>
    <property type="evidence" value="ECO:0007669"/>
    <property type="project" value="InterPro"/>
</dbReference>
<dbReference type="PANTHER" id="PTHR43471">
    <property type="entry name" value="ABC TRANSPORTER PERMEASE"/>
    <property type="match status" value="1"/>
</dbReference>
<evidence type="ECO:0000313" key="3">
    <source>
        <dbReference type="Proteomes" id="UP001321018"/>
    </source>
</evidence>
<evidence type="ECO:0000256" key="1">
    <source>
        <dbReference type="SAM" id="Phobius"/>
    </source>
</evidence>
<gene>
    <name evidence="2" type="ORF">OB960_07250</name>
</gene>
<feature type="transmembrane region" description="Helical" evidence="1">
    <location>
        <begin position="189"/>
        <end position="213"/>
    </location>
</feature>
<feature type="transmembrane region" description="Helical" evidence="1">
    <location>
        <begin position="233"/>
        <end position="251"/>
    </location>
</feature>
<dbReference type="PANTHER" id="PTHR43471:SF12">
    <property type="entry name" value="HYPOTHETICAL MEMBRANE PROTEIN, CONSERVED"/>
    <property type="match status" value="1"/>
</dbReference>
<dbReference type="AlphaFoldDB" id="A0AAP2YYP9"/>